<dbReference type="PROSITE" id="PS50110">
    <property type="entry name" value="RESPONSE_REGULATORY"/>
    <property type="match status" value="1"/>
</dbReference>
<dbReference type="Pfam" id="PF00072">
    <property type="entry name" value="Response_reg"/>
    <property type="match status" value="1"/>
</dbReference>
<dbReference type="PANTHER" id="PTHR44520">
    <property type="entry name" value="RESPONSE REGULATOR RCP1-RELATED"/>
    <property type="match status" value="1"/>
</dbReference>
<dbReference type="InterPro" id="IPR001789">
    <property type="entry name" value="Sig_transdc_resp-reg_receiver"/>
</dbReference>
<feature type="modified residue" description="4-aspartylphosphate" evidence="1">
    <location>
        <position position="67"/>
    </location>
</feature>
<dbReference type="RefSeq" id="WP_121377264.1">
    <property type="nucleotide sequence ID" value="NZ_RBLC01000005.1"/>
</dbReference>
<dbReference type="SUPFAM" id="SSF52172">
    <property type="entry name" value="CheY-like"/>
    <property type="match status" value="1"/>
</dbReference>
<organism evidence="3 4">
    <name type="scientific">Flavobacterium endophyticum</name>
    <dbReference type="NCBI Taxonomy" id="1540163"/>
    <lineage>
        <taxon>Bacteria</taxon>
        <taxon>Pseudomonadati</taxon>
        <taxon>Bacteroidota</taxon>
        <taxon>Flavobacteriia</taxon>
        <taxon>Flavobacteriales</taxon>
        <taxon>Flavobacteriaceae</taxon>
        <taxon>Flavobacterium</taxon>
    </lineage>
</organism>
<dbReference type="AlphaFoldDB" id="A0A495LZB9"/>
<name>A0A495LZB9_9FLAO</name>
<dbReference type="OrthoDB" id="673128at2"/>
<dbReference type="InterPro" id="IPR052893">
    <property type="entry name" value="TCS_response_regulator"/>
</dbReference>
<dbReference type="Gene3D" id="3.40.50.2300">
    <property type="match status" value="1"/>
</dbReference>
<comment type="caution">
    <text evidence="3">The sequence shown here is derived from an EMBL/GenBank/DDBJ whole genome shotgun (WGS) entry which is preliminary data.</text>
</comment>
<dbReference type="EMBL" id="RBLC01000005">
    <property type="protein sequence ID" value="RKS19024.1"/>
    <property type="molecule type" value="Genomic_DNA"/>
</dbReference>
<evidence type="ECO:0000313" key="4">
    <source>
        <dbReference type="Proteomes" id="UP000277579"/>
    </source>
</evidence>
<keyword evidence="1" id="KW-0597">Phosphoprotein</keyword>
<dbReference type="GO" id="GO:0000160">
    <property type="term" value="P:phosphorelay signal transduction system"/>
    <property type="evidence" value="ECO:0007669"/>
    <property type="project" value="InterPro"/>
</dbReference>
<reference evidence="3 4" key="1">
    <citation type="submission" date="2018-10" db="EMBL/GenBank/DDBJ databases">
        <title>Genomic Encyclopedia of Archaeal and Bacterial Type Strains, Phase II (KMG-II): from individual species to whole genera.</title>
        <authorList>
            <person name="Goeker M."/>
        </authorList>
    </citation>
    <scope>NUCLEOTIDE SEQUENCE [LARGE SCALE GENOMIC DNA]</scope>
    <source>
        <strain evidence="3 4">DSM 29537</strain>
    </source>
</reference>
<proteinExistence type="predicted"/>
<feature type="domain" description="Response regulatory" evidence="2">
    <location>
        <begin position="10"/>
        <end position="137"/>
    </location>
</feature>
<protein>
    <submittedName>
        <fullName evidence="3">CheY-like chemotaxis protein</fullName>
    </submittedName>
</protein>
<gene>
    <name evidence="3" type="ORF">CLV94_2975</name>
</gene>
<evidence type="ECO:0000259" key="2">
    <source>
        <dbReference type="PROSITE" id="PS50110"/>
    </source>
</evidence>
<evidence type="ECO:0000256" key="1">
    <source>
        <dbReference type="PROSITE-ProRule" id="PRU00169"/>
    </source>
</evidence>
<dbReference type="InterPro" id="IPR011006">
    <property type="entry name" value="CheY-like_superfamily"/>
</dbReference>
<dbReference type="Proteomes" id="UP000277579">
    <property type="component" value="Unassembled WGS sequence"/>
</dbReference>
<sequence length="140" mass="16022">MIEASPVFENMMIIDDNNIDLYITTQTIKRNNIGKTVMPYSIAEDALKFLQLNALDLSALPRIILVDIYMPVMSGFEFMEAYDKLPTNLKEFCKVFIVSSSIDSVDLDRANKDPNVNAFREKPISVEFLQEISKLYSIEK</sequence>
<dbReference type="PANTHER" id="PTHR44520:SF2">
    <property type="entry name" value="RESPONSE REGULATOR RCP1"/>
    <property type="match status" value="1"/>
</dbReference>
<evidence type="ECO:0000313" key="3">
    <source>
        <dbReference type="EMBL" id="RKS19024.1"/>
    </source>
</evidence>
<keyword evidence="4" id="KW-1185">Reference proteome</keyword>
<accession>A0A495LZB9</accession>